<keyword evidence="3" id="KW-1185">Reference proteome</keyword>
<proteinExistence type="predicted"/>
<protein>
    <submittedName>
        <fullName evidence="2">Uncharacterized protein</fullName>
    </submittedName>
</protein>
<reference evidence="2 3" key="1">
    <citation type="submission" date="2014-10" db="EMBL/GenBank/DDBJ databases">
        <title>Genome sequencing of Vitellibacter vladivostokensis KMM 3516.</title>
        <authorList>
            <person name="Thevarajoo S."/>
            <person name="Selvaratnam C."/>
            <person name="Goh K.M."/>
            <person name="Chong C.S."/>
        </authorList>
    </citation>
    <scope>NUCLEOTIDE SEQUENCE [LARGE SCALE GENOMIC DNA]</scope>
    <source>
        <strain evidence="2 3">KMM 3516</strain>
    </source>
</reference>
<dbReference type="Proteomes" id="UP000033497">
    <property type="component" value="Unassembled WGS sequence"/>
</dbReference>
<keyword evidence="1" id="KW-0812">Transmembrane</keyword>
<dbReference type="RefSeq" id="WP_131459930.1">
    <property type="nucleotide sequence ID" value="NZ_JSVU01000011.1"/>
</dbReference>
<accession>A0ABR5DFC3</accession>
<evidence type="ECO:0000256" key="1">
    <source>
        <dbReference type="SAM" id="Phobius"/>
    </source>
</evidence>
<gene>
    <name evidence="2" type="ORF">MB09_13890</name>
</gene>
<comment type="caution">
    <text evidence="2">The sequence shown here is derived from an EMBL/GenBank/DDBJ whole genome shotgun (WGS) entry which is preliminary data.</text>
</comment>
<organism evidence="2 3">
    <name type="scientific">Aequorivita vladivostokensis</name>
    <dbReference type="NCBI Taxonomy" id="171194"/>
    <lineage>
        <taxon>Bacteria</taxon>
        <taxon>Pseudomonadati</taxon>
        <taxon>Bacteroidota</taxon>
        <taxon>Flavobacteriia</taxon>
        <taxon>Flavobacteriales</taxon>
        <taxon>Flavobacteriaceae</taxon>
        <taxon>Aequorivita</taxon>
    </lineage>
</organism>
<keyword evidence="1" id="KW-0472">Membrane</keyword>
<keyword evidence="1" id="KW-1133">Transmembrane helix</keyword>
<evidence type="ECO:0000313" key="3">
    <source>
        <dbReference type="Proteomes" id="UP000033497"/>
    </source>
</evidence>
<dbReference type="EMBL" id="JSVU01000011">
    <property type="protein sequence ID" value="KJJ37463.1"/>
    <property type="molecule type" value="Genomic_DNA"/>
</dbReference>
<evidence type="ECO:0000313" key="2">
    <source>
        <dbReference type="EMBL" id="KJJ37463.1"/>
    </source>
</evidence>
<feature type="transmembrane region" description="Helical" evidence="1">
    <location>
        <begin position="15"/>
        <end position="38"/>
    </location>
</feature>
<sequence>MRKGTAISYILDAHLFKYIIVVIMGMAFLLAILSIIFYSTVLIKGKSTESSQTTHITENHIQS</sequence>
<name>A0ABR5DFC3_9FLAO</name>